<evidence type="ECO:0000259" key="2">
    <source>
        <dbReference type="Pfam" id="PF14285"/>
    </source>
</evidence>
<sequence>MTREEIRRAFRQAHQEEFAHVPQQPAIHASLTFQRKMEQRIRSAPWRLSGRKKIAVALLAAVVLALGGCTVYQAVTNGAVIKQFGPYDNLYTGLTEYHYNVLNWNEVSEEAPRYQLAVPEGFVSLWDNSLARKESTFFLQQWYNPDTLDVLTLTQQSVHAGLGLMLYYPLEPVQQNGITVFYGSSEQQNRSCAFWLYSNIAFTLEYSGQVDREQMLDWVAQMDYTPADPQPNPDPSSEFYVQIVDRNDSNQDRALYPIGKGFAYRLTPEIYELMEEEETGREENIDYNFASAPEGYTLIRTKDNTIIDSEEISGFSTNGAEYIYQNSQGRQIVLTQYIAVPLPKPGGFYYPPIDSTKPMEEVQVSGMAGLYVQEEDYAHLVWLYGGRQMELTYYGDISKEDLIALAETVDYSHE</sequence>
<evidence type="ECO:0000313" key="3">
    <source>
        <dbReference type="EMBL" id="HIU41945.1"/>
    </source>
</evidence>
<organism evidence="3 4">
    <name type="scientific">Candidatus Egerieicola faecale</name>
    <dbReference type="NCBI Taxonomy" id="2840774"/>
    <lineage>
        <taxon>Bacteria</taxon>
        <taxon>Bacillati</taxon>
        <taxon>Bacillota</taxon>
        <taxon>Clostridia</taxon>
        <taxon>Eubacteriales</taxon>
        <taxon>Oscillospiraceae</taxon>
        <taxon>Oscillospiraceae incertae sedis</taxon>
        <taxon>Candidatus Egerieicola</taxon>
    </lineage>
</organism>
<reference evidence="3" key="1">
    <citation type="submission" date="2020-10" db="EMBL/GenBank/DDBJ databases">
        <authorList>
            <person name="Gilroy R."/>
        </authorList>
    </citation>
    <scope>NUCLEOTIDE SEQUENCE</scope>
    <source>
        <strain evidence="3">4509</strain>
    </source>
</reference>
<dbReference type="Proteomes" id="UP000824082">
    <property type="component" value="Unassembled WGS sequence"/>
</dbReference>
<protein>
    <submittedName>
        <fullName evidence="3">DUF4367 domain-containing protein</fullName>
    </submittedName>
</protein>
<proteinExistence type="predicted"/>
<name>A0A9D1IQF0_9FIRM</name>
<keyword evidence="1" id="KW-0812">Transmembrane</keyword>
<feature type="transmembrane region" description="Helical" evidence="1">
    <location>
        <begin position="54"/>
        <end position="75"/>
    </location>
</feature>
<evidence type="ECO:0000256" key="1">
    <source>
        <dbReference type="SAM" id="Phobius"/>
    </source>
</evidence>
<reference evidence="3" key="2">
    <citation type="journal article" date="2021" name="PeerJ">
        <title>Extensive microbial diversity within the chicken gut microbiome revealed by metagenomics and culture.</title>
        <authorList>
            <person name="Gilroy R."/>
            <person name="Ravi A."/>
            <person name="Getino M."/>
            <person name="Pursley I."/>
            <person name="Horton D.L."/>
            <person name="Alikhan N.F."/>
            <person name="Baker D."/>
            <person name="Gharbi K."/>
            <person name="Hall N."/>
            <person name="Watson M."/>
            <person name="Adriaenssens E.M."/>
            <person name="Foster-Nyarko E."/>
            <person name="Jarju S."/>
            <person name="Secka A."/>
            <person name="Antonio M."/>
            <person name="Oren A."/>
            <person name="Chaudhuri R.R."/>
            <person name="La Ragione R."/>
            <person name="Hildebrand F."/>
            <person name="Pallen M.J."/>
        </authorList>
    </citation>
    <scope>NUCLEOTIDE SEQUENCE</scope>
    <source>
        <strain evidence="3">4509</strain>
    </source>
</reference>
<keyword evidence="1" id="KW-0472">Membrane</keyword>
<dbReference type="AlphaFoldDB" id="A0A9D1IQF0"/>
<gene>
    <name evidence="3" type="ORF">IAD19_05270</name>
</gene>
<evidence type="ECO:0000313" key="4">
    <source>
        <dbReference type="Proteomes" id="UP000824082"/>
    </source>
</evidence>
<dbReference type="Pfam" id="PF14285">
    <property type="entry name" value="DUF4367"/>
    <property type="match status" value="1"/>
</dbReference>
<keyword evidence="1" id="KW-1133">Transmembrane helix</keyword>
<feature type="domain" description="DUF4367" evidence="2">
    <location>
        <begin position="318"/>
        <end position="409"/>
    </location>
</feature>
<dbReference type="EMBL" id="DVMX01000101">
    <property type="protein sequence ID" value="HIU41945.1"/>
    <property type="molecule type" value="Genomic_DNA"/>
</dbReference>
<dbReference type="InterPro" id="IPR025377">
    <property type="entry name" value="DUF4367"/>
</dbReference>
<accession>A0A9D1IQF0</accession>
<comment type="caution">
    <text evidence="3">The sequence shown here is derived from an EMBL/GenBank/DDBJ whole genome shotgun (WGS) entry which is preliminary data.</text>
</comment>